<dbReference type="Gene3D" id="2.60.120.400">
    <property type="entry name" value="Calcium-mediated lectin"/>
    <property type="match status" value="1"/>
</dbReference>
<dbReference type="InterPro" id="IPR036684">
    <property type="entry name" value="Ca_lectin_sf"/>
</dbReference>
<comment type="caution">
    <text evidence="2">The sequence shown here is derived from an EMBL/GenBank/DDBJ whole genome shotgun (WGS) entry which is preliminary data.</text>
</comment>
<evidence type="ECO:0000313" key="2">
    <source>
        <dbReference type="EMBL" id="KAK5989667.1"/>
    </source>
</evidence>
<keyword evidence="3" id="KW-1185">Reference proteome</keyword>
<sequence length="124" mass="13158">MSSTTATINGNKVTIKSDGQIFRVIRITANSSRVQHVKLTADGKSQEFSGSGEHELIGNLVLDSPVTSAELELTYDDDKPSKLSKGGPYAIGGHNILTIVGENGDDQDYDDTVIQFSGSKSLTG</sequence>
<evidence type="ECO:0000259" key="1">
    <source>
        <dbReference type="Pfam" id="PF07472"/>
    </source>
</evidence>
<gene>
    <name evidence="2" type="ORF">PT974_07922</name>
</gene>
<protein>
    <recommendedName>
        <fullName evidence="1">Calcium-mediated lectin domain-containing protein</fullName>
    </recommendedName>
</protein>
<dbReference type="Pfam" id="PF07472">
    <property type="entry name" value="PA-IIL"/>
    <property type="match status" value="1"/>
</dbReference>
<organism evidence="2 3">
    <name type="scientific">Cladobotryum mycophilum</name>
    <dbReference type="NCBI Taxonomy" id="491253"/>
    <lineage>
        <taxon>Eukaryota</taxon>
        <taxon>Fungi</taxon>
        <taxon>Dikarya</taxon>
        <taxon>Ascomycota</taxon>
        <taxon>Pezizomycotina</taxon>
        <taxon>Sordariomycetes</taxon>
        <taxon>Hypocreomycetidae</taxon>
        <taxon>Hypocreales</taxon>
        <taxon>Hypocreaceae</taxon>
        <taxon>Cladobotryum</taxon>
    </lineage>
</organism>
<evidence type="ECO:0000313" key="3">
    <source>
        <dbReference type="Proteomes" id="UP001338125"/>
    </source>
</evidence>
<dbReference type="Proteomes" id="UP001338125">
    <property type="component" value="Unassembled WGS sequence"/>
</dbReference>
<accession>A0ABR0SBW8</accession>
<reference evidence="2 3" key="1">
    <citation type="submission" date="2024-01" db="EMBL/GenBank/DDBJ databases">
        <title>Complete genome of Cladobotryum mycophilum ATHUM6906.</title>
        <authorList>
            <person name="Christinaki A.C."/>
            <person name="Myridakis A.I."/>
            <person name="Kouvelis V.N."/>
        </authorList>
    </citation>
    <scope>NUCLEOTIDE SEQUENCE [LARGE SCALE GENOMIC DNA]</scope>
    <source>
        <strain evidence="2 3">ATHUM6906</strain>
    </source>
</reference>
<dbReference type="EMBL" id="JAVFKD010000014">
    <property type="protein sequence ID" value="KAK5989667.1"/>
    <property type="molecule type" value="Genomic_DNA"/>
</dbReference>
<dbReference type="InterPro" id="IPR010907">
    <property type="entry name" value="Ca-mediated_lectin"/>
</dbReference>
<feature type="domain" description="Calcium-mediated lectin" evidence="1">
    <location>
        <begin position="27"/>
        <end position="116"/>
    </location>
</feature>
<dbReference type="SUPFAM" id="SSF82026">
    <property type="entry name" value="Calcium-mediated lectin"/>
    <property type="match status" value="1"/>
</dbReference>
<name>A0ABR0SBW8_9HYPO</name>
<proteinExistence type="predicted"/>